<dbReference type="Proteomes" id="UP000019375">
    <property type="component" value="Unassembled WGS sequence"/>
</dbReference>
<accession>A0A8J2T726</accession>
<feature type="region of interest" description="Disordered" evidence="2">
    <location>
        <begin position="226"/>
        <end position="360"/>
    </location>
</feature>
<sequence length="360" mass="41632">MKSLSELCEISLMRNHLQLAEVKNIPYRLIRNILWKVKMPQLVKLESSNVLLTFEDDEMWLNFLKQDFPTCVHECFLSRKEDIKQYYLCIIKENDPQLLEQEAELIKSCLQSVISKDPFKNKFKMPYRMLYQKCQEDVKKKQEKCTERLRLQMRQLQQEREKNQTVVVDQSFYLKNQPRKTSKLPSKEHHSELFRKSVRDHSSRLRHFKSGGFDIAKRHSTRVAFGGAAGGAANDPPRPPPLAIQPNSPSTCAQTSKSGVQPQPTRRLDPPSIFLQRKRPCLMRSSSMTDSPTTNHTSSSGGDPTEAPKIRKSAAGHKKKSAIFSASSRQLPPHPNRSPHREDRDTQMVYIFDKSRTQDR</sequence>
<feature type="compositionally biased region" description="Polar residues" evidence="2">
    <location>
        <begin position="245"/>
        <end position="264"/>
    </location>
</feature>
<dbReference type="GO" id="GO:0070449">
    <property type="term" value="C:elongin complex"/>
    <property type="evidence" value="ECO:0007669"/>
    <property type="project" value="InterPro"/>
</dbReference>
<dbReference type="AlphaFoldDB" id="A0A8J2T726"/>
<feature type="compositionally biased region" description="Basic and acidic residues" evidence="2">
    <location>
        <begin position="185"/>
        <end position="200"/>
    </location>
</feature>
<dbReference type="Gene3D" id="6.10.250.3180">
    <property type="match status" value="1"/>
</dbReference>
<evidence type="ECO:0000313" key="4">
    <source>
        <dbReference type="Proteomes" id="UP000019375"/>
    </source>
</evidence>
<protein>
    <submittedName>
        <fullName evidence="3">ZYBA0S04-00452g1_1</fullName>
    </submittedName>
</protein>
<keyword evidence="1" id="KW-0175">Coiled coil</keyword>
<dbReference type="InterPro" id="IPR010684">
    <property type="entry name" value="RNA_pol_II_trans_fac_SIII_A"/>
</dbReference>
<keyword evidence="4" id="KW-1185">Reference proteome</keyword>
<dbReference type="PANTHER" id="PTHR15141">
    <property type="entry name" value="TRANSCRIPTION ELONGATION FACTOR B POLYPEPTIDE 3"/>
    <property type="match status" value="1"/>
</dbReference>
<feature type="compositionally biased region" description="Basic residues" evidence="2">
    <location>
        <begin position="310"/>
        <end position="321"/>
    </location>
</feature>
<feature type="region of interest" description="Disordered" evidence="2">
    <location>
        <begin position="177"/>
        <end position="200"/>
    </location>
</feature>
<name>A0A8J2T726_ZYGB2</name>
<dbReference type="InterPro" id="IPR051870">
    <property type="entry name" value="Elongin-A_domain"/>
</dbReference>
<reference evidence="4" key="1">
    <citation type="journal article" date="2013" name="Genome Announc.">
        <title>Genome sequence of the food spoilage yeast Zygosaccharomyces bailii CLIB 213(T).</title>
        <authorList>
            <person name="Galeote V."/>
            <person name="Bigey F."/>
            <person name="Devillers H."/>
            <person name="Neuveglise C."/>
            <person name="Dequin S."/>
        </authorList>
    </citation>
    <scope>NUCLEOTIDE SEQUENCE [LARGE SCALE GENOMIC DNA]</scope>
    <source>
        <strain evidence="4">CLIB 213 / ATCC 58445 / CBS 680 / CCRC 21525 / NBRC 1098 / NCYC 1416 / NRRL Y-2227</strain>
    </source>
</reference>
<dbReference type="PANTHER" id="PTHR15141:SF76">
    <property type="entry name" value="TRANSCRIPTION ELONGATION FACTOR B POLYPEPTIDE 3"/>
    <property type="match status" value="1"/>
</dbReference>
<evidence type="ECO:0000256" key="2">
    <source>
        <dbReference type="SAM" id="MobiDB-lite"/>
    </source>
</evidence>
<dbReference type="EMBL" id="HG316457">
    <property type="protein sequence ID" value="CDF89277.1"/>
    <property type="molecule type" value="Genomic_DNA"/>
</dbReference>
<dbReference type="OrthoDB" id="21513at2759"/>
<evidence type="ECO:0000256" key="1">
    <source>
        <dbReference type="SAM" id="Coils"/>
    </source>
</evidence>
<dbReference type="Pfam" id="PF06881">
    <property type="entry name" value="Elongin_A"/>
    <property type="match status" value="1"/>
</dbReference>
<evidence type="ECO:0000313" key="3">
    <source>
        <dbReference type="EMBL" id="CDF89277.1"/>
    </source>
</evidence>
<proteinExistence type="predicted"/>
<feature type="compositionally biased region" description="Polar residues" evidence="2">
    <location>
        <begin position="284"/>
        <end position="302"/>
    </location>
</feature>
<feature type="coiled-coil region" evidence="1">
    <location>
        <begin position="139"/>
        <end position="166"/>
    </location>
</feature>
<dbReference type="GO" id="GO:0006368">
    <property type="term" value="P:transcription elongation by RNA polymerase II"/>
    <property type="evidence" value="ECO:0007669"/>
    <property type="project" value="InterPro"/>
</dbReference>
<organism evidence="3 4">
    <name type="scientific">Zygosaccharomyces bailii (strain CLIB 213 / ATCC 58445 / CBS 680 / BCRC 21525 / NBRC 1098 / NCYC 1416 / NRRL Y-2227)</name>
    <dbReference type="NCBI Taxonomy" id="1333698"/>
    <lineage>
        <taxon>Eukaryota</taxon>
        <taxon>Fungi</taxon>
        <taxon>Dikarya</taxon>
        <taxon>Ascomycota</taxon>
        <taxon>Saccharomycotina</taxon>
        <taxon>Saccharomycetes</taxon>
        <taxon>Saccharomycetales</taxon>
        <taxon>Saccharomycetaceae</taxon>
        <taxon>Zygosaccharomyces</taxon>
    </lineage>
</organism>
<gene>
    <name evidence="3" type="ORF">BN860_00452g</name>
</gene>